<dbReference type="InterPro" id="IPR017972">
    <property type="entry name" value="Cyt_P450_CS"/>
</dbReference>
<organism evidence="15 16">
    <name type="scientific">Striga hermonthica</name>
    <name type="common">Purple witchweed</name>
    <name type="synonym">Buchnera hermonthica</name>
    <dbReference type="NCBI Taxonomy" id="68872"/>
    <lineage>
        <taxon>Eukaryota</taxon>
        <taxon>Viridiplantae</taxon>
        <taxon>Streptophyta</taxon>
        <taxon>Embryophyta</taxon>
        <taxon>Tracheophyta</taxon>
        <taxon>Spermatophyta</taxon>
        <taxon>Magnoliopsida</taxon>
        <taxon>eudicotyledons</taxon>
        <taxon>Gunneridae</taxon>
        <taxon>Pentapetalae</taxon>
        <taxon>asterids</taxon>
        <taxon>lamiids</taxon>
        <taxon>Lamiales</taxon>
        <taxon>Orobanchaceae</taxon>
        <taxon>Buchnereae</taxon>
        <taxon>Striga</taxon>
    </lineage>
</organism>
<evidence type="ECO:0000256" key="7">
    <source>
        <dbReference type="ARBA" id="ARBA00022989"/>
    </source>
</evidence>
<evidence type="ECO:0000256" key="10">
    <source>
        <dbReference type="ARBA" id="ARBA00023033"/>
    </source>
</evidence>
<evidence type="ECO:0000256" key="12">
    <source>
        <dbReference type="PIRSR" id="PIRSR602401-1"/>
    </source>
</evidence>
<dbReference type="GO" id="GO:0016020">
    <property type="term" value="C:membrane"/>
    <property type="evidence" value="ECO:0007669"/>
    <property type="project" value="UniProtKB-SubCell"/>
</dbReference>
<feature type="binding site" description="axial binding residue" evidence="12">
    <location>
        <position position="442"/>
    </location>
    <ligand>
        <name>heme</name>
        <dbReference type="ChEBI" id="CHEBI:30413"/>
    </ligand>
    <ligandPart>
        <name>Fe</name>
        <dbReference type="ChEBI" id="CHEBI:18248"/>
    </ligandPart>
</feature>
<dbReference type="OrthoDB" id="2789670at2759"/>
<dbReference type="FunFam" id="1.10.630.10:FF:000011">
    <property type="entry name" value="Cytochrome P450 83B1"/>
    <property type="match status" value="1"/>
</dbReference>
<keyword evidence="10 13" id="KW-0503">Monooxygenase</keyword>
<dbReference type="InterPro" id="IPR036396">
    <property type="entry name" value="Cyt_P450_sf"/>
</dbReference>
<dbReference type="GO" id="GO:0004497">
    <property type="term" value="F:monooxygenase activity"/>
    <property type="evidence" value="ECO:0007669"/>
    <property type="project" value="UniProtKB-KW"/>
</dbReference>
<protein>
    <submittedName>
        <fullName evidence="15">Cytochrome P450 83B1</fullName>
    </submittedName>
</protein>
<evidence type="ECO:0000256" key="1">
    <source>
        <dbReference type="ARBA" id="ARBA00001971"/>
    </source>
</evidence>
<dbReference type="GO" id="GO:0020037">
    <property type="term" value="F:heme binding"/>
    <property type="evidence" value="ECO:0007669"/>
    <property type="project" value="InterPro"/>
</dbReference>
<dbReference type="InterPro" id="IPR002401">
    <property type="entry name" value="Cyt_P450_E_grp-I"/>
</dbReference>
<name>A0A9N7RN93_STRHE</name>
<dbReference type="PRINTS" id="PR00385">
    <property type="entry name" value="P450"/>
</dbReference>
<evidence type="ECO:0000256" key="8">
    <source>
        <dbReference type="ARBA" id="ARBA00023002"/>
    </source>
</evidence>
<evidence type="ECO:0000313" key="15">
    <source>
        <dbReference type="EMBL" id="CAA0837039.1"/>
    </source>
</evidence>
<evidence type="ECO:0000256" key="5">
    <source>
        <dbReference type="ARBA" id="ARBA00022692"/>
    </source>
</evidence>
<dbReference type="AlphaFoldDB" id="A0A9N7RN93"/>
<dbReference type="InterPro" id="IPR001128">
    <property type="entry name" value="Cyt_P450"/>
</dbReference>
<evidence type="ECO:0000256" key="3">
    <source>
        <dbReference type="ARBA" id="ARBA00010617"/>
    </source>
</evidence>
<dbReference type="EMBL" id="CACSLK010030184">
    <property type="protein sequence ID" value="CAA0837039.1"/>
    <property type="molecule type" value="Genomic_DNA"/>
</dbReference>
<evidence type="ECO:0000256" key="14">
    <source>
        <dbReference type="SAM" id="Phobius"/>
    </source>
</evidence>
<keyword evidence="5 14" id="KW-0812">Transmembrane</keyword>
<evidence type="ECO:0000256" key="13">
    <source>
        <dbReference type="RuleBase" id="RU000461"/>
    </source>
</evidence>
<dbReference type="Pfam" id="PF00067">
    <property type="entry name" value="p450"/>
    <property type="match status" value="1"/>
</dbReference>
<comment type="cofactor">
    <cofactor evidence="1 12">
        <name>heme</name>
        <dbReference type="ChEBI" id="CHEBI:30413"/>
    </cofactor>
</comment>
<comment type="similarity">
    <text evidence="3 13">Belongs to the cytochrome P450 family.</text>
</comment>
<reference evidence="15" key="1">
    <citation type="submission" date="2019-12" db="EMBL/GenBank/DDBJ databases">
        <authorList>
            <person name="Scholes J."/>
        </authorList>
    </citation>
    <scope>NUCLEOTIDE SEQUENCE</scope>
</reference>
<dbReference type="SUPFAM" id="SSF48264">
    <property type="entry name" value="Cytochrome P450"/>
    <property type="match status" value="1"/>
</dbReference>
<evidence type="ECO:0000313" key="16">
    <source>
        <dbReference type="Proteomes" id="UP001153555"/>
    </source>
</evidence>
<keyword evidence="16" id="KW-1185">Reference proteome</keyword>
<dbReference type="PROSITE" id="PS00086">
    <property type="entry name" value="CYTOCHROME_P450"/>
    <property type="match status" value="1"/>
</dbReference>
<keyword evidence="7 14" id="KW-1133">Transmembrane helix</keyword>
<comment type="subcellular location">
    <subcellularLocation>
        <location evidence="2">Membrane</location>
        <topology evidence="2">Single-pass membrane protein</topology>
    </subcellularLocation>
</comment>
<dbReference type="GO" id="GO:0016705">
    <property type="term" value="F:oxidoreductase activity, acting on paired donors, with incorporation or reduction of molecular oxygen"/>
    <property type="evidence" value="ECO:0007669"/>
    <property type="project" value="InterPro"/>
</dbReference>
<keyword evidence="11 14" id="KW-0472">Membrane</keyword>
<dbReference type="Proteomes" id="UP001153555">
    <property type="component" value="Unassembled WGS sequence"/>
</dbReference>
<dbReference type="GO" id="GO:0005506">
    <property type="term" value="F:iron ion binding"/>
    <property type="evidence" value="ECO:0007669"/>
    <property type="project" value="InterPro"/>
</dbReference>
<dbReference type="CDD" id="cd11072">
    <property type="entry name" value="CYP71-like"/>
    <property type="match status" value="1"/>
</dbReference>
<feature type="transmembrane region" description="Helical" evidence="14">
    <location>
        <begin position="284"/>
        <end position="307"/>
    </location>
</feature>
<keyword evidence="8 13" id="KW-0560">Oxidoreductase</keyword>
<dbReference type="PRINTS" id="PR00463">
    <property type="entry name" value="EP450I"/>
</dbReference>
<dbReference type="Gene3D" id="1.10.630.10">
    <property type="entry name" value="Cytochrome P450"/>
    <property type="match status" value="1"/>
</dbReference>
<keyword evidence="6 12" id="KW-0479">Metal-binding</keyword>
<dbReference type="PANTHER" id="PTHR47955:SF22">
    <property type="entry name" value="CYTOCHROME P450 83B1-LIKE"/>
    <property type="match status" value="1"/>
</dbReference>
<evidence type="ECO:0000256" key="9">
    <source>
        <dbReference type="ARBA" id="ARBA00023004"/>
    </source>
</evidence>
<keyword evidence="4 12" id="KW-0349">Heme</keyword>
<evidence type="ECO:0000256" key="2">
    <source>
        <dbReference type="ARBA" id="ARBA00004167"/>
    </source>
</evidence>
<keyword evidence="9 12" id="KW-0408">Iron</keyword>
<evidence type="ECO:0000256" key="11">
    <source>
        <dbReference type="ARBA" id="ARBA00023136"/>
    </source>
</evidence>
<accession>A0A9N7RN93</accession>
<proteinExistence type="inferred from homology"/>
<evidence type="ECO:0000256" key="4">
    <source>
        <dbReference type="ARBA" id="ARBA00022617"/>
    </source>
</evidence>
<evidence type="ECO:0000256" key="6">
    <source>
        <dbReference type="ARBA" id="ARBA00022723"/>
    </source>
</evidence>
<sequence>MMVDYCTKKKKKKKKCPPGPLGLPLLGNLLQIDKARPQVYLQRLAHKYGPLVSLRLGRARILVVSSSRMAEQILKTHDRSFCSRPAVVGQQRLSYGGLDMAFSPYNHHWRRMRKMCVLHLFSAKRVLSFRAVREDEVRRMITKISTLSNSKSQLAVNLSTMAMSLASNLICRVAFGRRYDDDEYEKIRFDRLIIEAQALMVSFYFKDHFPAPFGVWADKASGLMGRLDKNCQELDAFYEQLINEHLDPNRPNPETDPDIIDLLIQLKQNQGESTDLSWDKIKALLMNLFVAGTDTAAAVIVWTMTGLMQRPKMMKKVQAHIRQTMGSNKGFVHEDDIMKLPYLKAVVLEALRLYPPAPLIFRTQILPNECTVIDGYEIEPGTSVYINAWAMGRDTETWEDPEEFRPERFMSGSNDNTNMVLIKGCRDLDFEMIPFGGGRRGCPGMEMGLISVELALANLLYSFDWALPHHHSTIDTDALPGLTMHKKSPLLLVPTLYM</sequence>
<comment type="caution">
    <text evidence="15">The sequence shown here is derived from an EMBL/GenBank/DDBJ whole genome shotgun (WGS) entry which is preliminary data.</text>
</comment>
<dbReference type="PANTHER" id="PTHR47955">
    <property type="entry name" value="CYTOCHROME P450 FAMILY 71 PROTEIN"/>
    <property type="match status" value="1"/>
</dbReference>
<gene>
    <name evidence="15" type="ORF">SHERM_04057</name>
</gene>